<feature type="compositionally biased region" description="Polar residues" evidence="3">
    <location>
        <begin position="232"/>
        <end position="241"/>
    </location>
</feature>
<gene>
    <name evidence="5" type="ORF">CFOL_v3_32140</name>
</gene>
<evidence type="ECO:0000313" key="5">
    <source>
        <dbReference type="EMBL" id="GAV88718.1"/>
    </source>
</evidence>
<evidence type="ECO:0000256" key="3">
    <source>
        <dbReference type="SAM" id="MobiDB-lite"/>
    </source>
</evidence>
<dbReference type="SMART" id="SM01161">
    <property type="entry name" value="DUF1767"/>
    <property type="match status" value="1"/>
</dbReference>
<dbReference type="PANTHER" id="PTHR13681">
    <property type="entry name" value="SURVIVAL OF MOTOR NEURON-RELATED-SPLICING FACTOR 30-RELATED"/>
    <property type="match status" value="1"/>
</dbReference>
<proteinExistence type="predicted"/>
<protein>
    <submittedName>
        <fullName evidence="5">DUF1767 domain-containing protein</fullName>
    </submittedName>
</protein>
<dbReference type="FunCoup" id="A0A1Q3D8Z2">
    <property type="interactions" value="217"/>
</dbReference>
<evidence type="ECO:0000313" key="6">
    <source>
        <dbReference type="Proteomes" id="UP000187406"/>
    </source>
</evidence>
<organism evidence="5 6">
    <name type="scientific">Cephalotus follicularis</name>
    <name type="common">Albany pitcher plant</name>
    <dbReference type="NCBI Taxonomy" id="3775"/>
    <lineage>
        <taxon>Eukaryota</taxon>
        <taxon>Viridiplantae</taxon>
        <taxon>Streptophyta</taxon>
        <taxon>Embryophyta</taxon>
        <taxon>Tracheophyta</taxon>
        <taxon>Spermatophyta</taxon>
        <taxon>Magnoliopsida</taxon>
        <taxon>eudicotyledons</taxon>
        <taxon>Gunneridae</taxon>
        <taxon>Pentapetalae</taxon>
        <taxon>rosids</taxon>
        <taxon>fabids</taxon>
        <taxon>Oxalidales</taxon>
        <taxon>Cephalotaceae</taxon>
        <taxon>Cephalotus</taxon>
    </lineage>
</organism>
<name>A0A1Q3D8Z2_CEPFO</name>
<keyword evidence="2" id="KW-0539">Nucleus</keyword>
<dbReference type="Gene3D" id="2.40.50.770">
    <property type="entry name" value="RecQ-mediated genome instability protein Rmi1, C-terminal domain"/>
    <property type="match status" value="1"/>
</dbReference>
<dbReference type="AlphaFoldDB" id="A0A1Q3D8Z2"/>
<evidence type="ECO:0000256" key="2">
    <source>
        <dbReference type="ARBA" id="ARBA00023242"/>
    </source>
</evidence>
<dbReference type="EMBL" id="BDDD01005050">
    <property type="protein sequence ID" value="GAV88718.1"/>
    <property type="molecule type" value="Genomic_DNA"/>
</dbReference>
<accession>A0A1Q3D8Z2</accession>
<dbReference type="InterPro" id="IPR042470">
    <property type="entry name" value="RMI1_N_C_sf"/>
</dbReference>
<sequence>MESSTSTATEAVIETLKSRGWCLGDIDQVKALVIIQSALLDDTDTFAVSDSVESELLNMDLRSIGAKSLPEPTGLRNKSTTSILGPIILQISSVRDISVNSMERFSKNSSKNKRLLRLGLTDGHTEITAIEYSQLPLIPDDVVPGTKVRLENKVIVRSGIACLNPKVISLLGGVVQSLYEEWQMNQKYLAISGSSLRPKQESDAGGPPQFEMLQVGPPSHRSSNPGPFLDYSESTSKNSGPSAVRTIGKYGNGSIKEEETSYYKRDSAEIDPETAPLPERTEEKPSSSTMRPKEVAEAVPVQNQAAAQKLLQKMSHPNRGDNKHSRGQKHRGKGKQEEQQVFTLAEFEKRKAGEQHWMNNELPETSHDEHLAWQLQNQLDLEDSHVPGGTHNSDAEYIKLSMFNYERDNHEMEHRGRGKGRGRGRGKGRGRGGGRSGKGGFG</sequence>
<dbReference type="PANTHER" id="PTHR13681:SF24">
    <property type="entry name" value="TUDOR DOMAIN-CONTAINING PROTEIN 3"/>
    <property type="match status" value="1"/>
</dbReference>
<dbReference type="InterPro" id="IPR013894">
    <property type="entry name" value="RMI1_OB"/>
</dbReference>
<dbReference type="Pfam" id="PF08585">
    <property type="entry name" value="RMI1_N_C"/>
    <property type="match status" value="1"/>
</dbReference>
<dbReference type="Proteomes" id="UP000187406">
    <property type="component" value="Unassembled WGS sequence"/>
</dbReference>
<keyword evidence="6" id="KW-1185">Reference proteome</keyword>
<evidence type="ECO:0000256" key="1">
    <source>
        <dbReference type="ARBA" id="ARBA00004123"/>
    </source>
</evidence>
<feature type="compositionally biased region" description="Basic residues" evidence="3">
    <location>
        <begin position="416"/>
        <end position="432"/>
    </location>
</feature>
<feature type="region of interest" description="Disordered" evidence="3">
    <location>
        <begin position="197"/>
        <end position="295"/>
    </location>
</feature>
<reference evidence="6" key="1">
    <citation type="submission" date="2016-04" db="EMBL/GenBank/DDBJ databases">
        <title>Cephalotus genome sequencing.</title>
        <authorList>
            <person name="Fukushima K."/>
            <person name="Hasebe M."/>
            <person name="Fang X."/>
        </authorList>
    </citation>
    <scope>NUCLEOTIDE SEQUENCE [LARGE SCALE GENOMIC DNA]</scope>
    <source>
        <strain evidence="6">cv. St1</strain>
    </source>
</reference>
<feature type="compositionally biased region" description="Gly residues" evidence="3">
    <location>
        <begin position="433"/>
        <end position="442"/>
    </location>
</feature>
<dbReference type="STRING" id="3775.A0A1Q3D8Z2"/>
<dbReference type="OrthoDB" id="434939at2759"/>
<feature type="compositionally biased region" description="Basic and acidic residues" evidence="3">
    <location>
        <begin position="279"/>
        <end position="295"/>
    </location>
</feature>
<feature type="region of interest" description="Disordered" evidence="3">
    <location>
        <begin position="313"/>
        <end position="338"/>
    </location>
</feature>
<feature type="compositionally biased region" description="Basic and acidic residues" evidence="3">
    <location>
        <begin position="255"/>
        <end position="268"/>
    </location>
</feature>
<dbReference type="GO" id="GO:0005634">
    <property type="term" value="C:nucleus"/>
    <property type="evidence" value="ECO:0007669"/>
    <property type="project" value="UniProtKB-SubCell"/>
</dbReference>
<dbReference type="InParanoid" id="A0A1Q3D8Z2"/>
<evidence type="ECO:0000259" key="4">
    <source>
        <dbReference type="Pfam" id="PF08585"/>
    </source>
</evidence>
<feature type="region of interest" description="Disordered" evidence="3">
    <location>
        <begin position="409"/>
        <end position="442"/>
    </location>
</feature>
<comment type="subcellular location">
    <subcellularLocation>
        <location evidence="1">Nucleus</location>
    </subcellularLocation>
</comment>
<feature type="domain" description="RecQ mediated genome instability protein 1 OB-fold" evidence="4">
    <location>
        <begin position="75"/>
        <end position="184"/>
    </location>
</feature>
<comment type="caution">
    <text evidence="5">The sequence shown here is derived from an EMBL/GenBank/DDBJ whole genome shotgun (WGS) entry which is preliminary data.</text>
</comment>